<evidence type="ECO:0008006" key="4">
    <source>
        <dbReference type="Google" id="ProtNLM"/>
    </source>
</evidence>
<dbReference type="InterPro" id="IPR012651">
    <property type="entry name" value="Thia_Transptr_ThiT"/>
</dbReference>
<accession>A0A1U7NF50</accession>
<gene>
    <name evidence="2" type="ORF">BO222_08055</name>
</gene>
<dbReference type="EMBL" id="MPJW01000157">
    <property type="protein sequence ID" value="OLU38648.1"/>
    <property type="molecule type" value="Genomic_DNA"/>
</dbReference>
<feature type="transmembrane region" description="Helical" evidence="1">
    <location>
        <begin position="142"/>
        <end position="164"/>
    </location>
</feature>
<dbReference type="OrthoDB" id="9795813at2"/>
<sequence>MSKNSMSVKEIVLMAFYLALFYVLDFIANILPAMPQGGSLGLGTIALLMASYQLGWKKGTIVGLLSVLLQFVSGRMYVLGPVQFLLDYIIPFGIYGIACLFPNYGMFYSGILITNLIRFFSHTLSGVFFYETPWIPSMIYQASYMVPTTIVGLIMVPLLMKYLAKRLEKAI</sequence>
<reference evidence="2 3" key="1">
    <citation type="submission" date="2016-11" db="EMBL/GenBank/DDBJ databases">
        <title>Description of two novel members of the family Erysipelotrichaceae: Ileibacterium lipovorans gen. nov., sp. nov. and Dubosiella newyorkensis, gen. nov., sp. nov.</title>
        <authorList>
            <person name="Cox L.M."/>
            <person name="Sohn J."/>
            <person name="Tyrrell K.L."/>
            <person name="Citron D.M."/>
            <person name="Lawson P.A."/>
            <person name="Patel N.B."/>
            <person name="Iizumi T."/>
            <person name="Perez-Perez G.I."/>
            <person name="Goldstein E.J."/>
            <person name="Blaser M.J."/>
        </authorList>
    </citation>
    <scope>NUCLEOTIDE SEQUENCE [LARGE SCALE GENOMIC DNA]</scope>
    <source>
        <strain evidence="2 3">NYU-BL-A3</strain>
    </source>
</reference>
<dbReference type="GeneID" id="82203128"/>
<name>A0A1U7NF50_9FIRM</name>
<keyword evidence="1" id="KW-0472">Membrane</keyword>
<proteinExistence type="predicted"/>
<dbReference type="RefSeq" id="WP_075820019.1">
    <property type="nucleotide sequence ID" value="NZ_CAJUTZ010000003.1"/>
</dbReference>
<feature type="transmembrane region" description="Helical" evidence="1">
    <location>
        <begin position="61"/>
        <end position="79"/>
    </location>
</feature>
<dbReference type="Proteomes" id="UP000186341">
    <property type="component" value="Unassembled WGS sequence"/>
</dbReference>
<evidence type="ECO:0000313" key="2">
    <source>
        <dbReference type="EMBL" id="OLU38648.1"/>
    </source>
</evidence>
<dbReference type="GO" id="GO:0015234">
    <property type="term" value="F:thiamine transmembrane transporter activity"/>
    <property type="evidence" value="ECO:0007669"/>
    <property type="project" value="InterPro"/>
</dbReference>
<dbReference type="Gene3D" id="1.10.1760.20">
    <property type="match status" value="1"/>
</dbReference>
<feature type="transmembrane region" description="Helical" evidence="1">
    <location>
        <begin position="12"/>
        <end position="31"/>
    </location>
</feature>
<dbReference type="AlphaFoldDB" id="A0A1U7NF50"/>
<comment type="caution">
    <text evidence="2">The sequence shown here is derived from an EMBL/GenBank/DDBJ whole genome shotgun (WGS) entry which is preliminary data.</text>
</comment>
<keyword evidence="1" id="KW-1133">Transmembrane helix</keyword>
<protein>
    <recommendedName>
        <fullName evidence="4">Energy-coupled thiamine transporter ThiT</fullName>
    </recommendedName>
</protein>
<evidence type="ECO:0000256" key="1">
    <source>
        <dbReference type="SAM" id="Phobius"/>
    </source>
</evidence>
<feature type="transmembrane region" description="Helical" evidence="1">
    <location>
        <begin position="85"/>
        <end position="104"/>
    </location>
</feature>
<dbReference type="Pfam" id="PF09515">
    <property type="entry name" value="Thia_YuaJ"/>
    <property type="match status" value="1"/>
</dbReference>
<dbReference type="GO" id="GO:0005886">
    <property type="term" value="C:plasma membrane"/>
    <property type="evidence" value="ECO:0007669"/>
    <property type="project" value="InterPro"/>
</dbReference>
<evidence type="ECO:0000313" key="3">
    <source>
        <dbReference type="Proteomes" id="UP000186341"/>
    </source>
</evidence>
<keyword evidence="1" id="KW-0812">Transmembrane</keyword>
<keyword evidence="3" id="KW-1185">Reference proteome</keyword>
<organism evidence="2 3">
    <name type="scientific">Ileibacterium valens</name>
    <dbReference type="NCBI Taxonomy" id="1862668"/>
    <lineage>
        <taxon>Bacteria</taxon>
        <taxon>Bacillati</taxon>
        <taxon>Bacillota</taxon>
        <taxon>Erysipelotrichia</taxon>
        <taxon>Erysipelotrichales</taxon>
        <taxon>Erysipelotrichaceae</taxon>
        <taxon>Ileibacterium</taxon>
    </lineage>
</organism>